<accession>D2R0F7</accession>
<proteinExistence type="inferred from homology"/>
<feature type="region of interest" description="Disordered" evidence="2">
    <location>
        <begin position="451"/>
        <end position="473"/>
    </location>
</feature>
<dbReference type="CDD" id="cd01130">
    <property type="entry name" value="VirB11-like_ATPase"/>
    <property type="match status" value="1"/>
</dbReference>
<dbReference type="PANTHER" id="PTHR30486">
    <property type="entry name" value="TWITCHING MOTILITY PROTEIN PILT"/>
    <property type="match status" value="1"/>
</dbReference>
<dbReference type="InterPro" id="IPR001482">
    <property type="entry name" value="T2SS/T4SS_dom"/>
</dbReference>
<name>D2R0F7_PIRSD</name>
<dbReference type="GO" id="GO:0016887">
    <property type="term" value="F:ATP hydrolysis activity"/>
    <property type="evidence" value="ECO:0007669"/>
    <property type="project" value="InterPro"/>
</dbReference>
<dbReference type="Pfam" id="PF00437">
    <property type="entry name" value="T2SSE"/>
    <property type="match status" value="1"/>
</dbReference>
<dbReference type="InterPro" id="IPR050921">
    <property type="entry name" value="T4SS_GSP_E_ATPase"/>
</dbReference>
<evidence type="ECO:0000313" key="5">
    <source>
        <dbReference type="Proteomes" id="UP000001887"/>
    </source>
</evidence>
<comment type="similarity">
    <text evidence="1">Belongs to the GSP E family.</text>
</comment>
<dbReference type="Gene3D" id="3.40.50.300">
    <property type="entry name" value="P-loop containing nucleotide triphosphate hydrolases"/>
    <property type="match status" value="1"/>
</dbReference>
<evidence type="ECO:0000256" key="1">
    <source>
        <dbReference type="ARBA" id="ARBA00006611"/>
    </source>
</evidence>
<dbReference type="OrthoDB" id="9810761at2"/>
<feature type="domain" description="Bacterial type II secretion system protein E" evidence="3">
    <location>
        <begin position="88"/>
        <end position="373"/>
    </location>
</feature>
<dbReference type="EMBL" id="CP001848">
    <property type="protein sequence ID" value="ADB14825.1"/>
    <property type="molecule type" value="Genomic_DNA"/>
</dbReference>
<dbReference type="eggNOG" id="COG4962">
    <property type="taxonomic scope" value="Bacteria"/>
</dbReference>
<sequence>MALSGKPDSSPRGDQRSDVEERLTQLKRELHNRLIQGIDLAAFRSMDEQQLRIEFRRGAEELCRQRPDLISLTERKRIIEELVDETLGLGPLEPLLRDPTVSDILINGPRQVFVERGGKLVKSSLQFYSDEHLLQVVQKIVSRVGRRVDESSPMVDARLPDGSRVNAIIRPLALDGALVSIRRFGQTRMGPEQLVQSGSISREMMCFMAAAVQARLNILVSGGTGSGKTTLLNILSSFIQPDQRLVTIEDAAELQLQQPHVARMETRPANLEGSGEVSARDLLRNALRMRPDRIIVGECRGGEALDMLQAMNTGHDGSLTTIHANTAHDALCRLEMLVGMSGFELPMWYIDRQIASGIQLVVQTARLCGGVRRVTQIAEVCGVQQGQLVTRDLFQFEQTGVDSLGQAVGIFKACGVLPKCFSRLKSYGVPLPKELFLTGAPTMPREEIPLERKTTPPGAPAIVPASFNPEVTA</sequence>
<evidence type="ECO:0000313" key="4">
    <source>
        <dbReference type="EMBL" id="ADB14825.1"/>
    </source>
</evidence>
<dbReference type="HOGENOM" id="CLU_005379_4_1_0"/>
<dbReference type="SUPFAM" id="SSF52540">
    <property type="entry name" value="P-loop containing nucleoside triphosphate hydrolases"/>
    <property type="match status" value="1"/>
</dbReference>
<evidence type="ECO:0000256" key="2">
    <source>
        <dbReference type="SAM" id="MobiDB-lite"/>
    </source>
</evidence>
<keyword evidence="5" id="KW-1185">Reference proteome</keyword>
<dbReference type="AlphaFoldDB" id="D2R0F7"/>
<reference evidence="4 5" key="1">
    <citation type="journal article" date="2009" name="Stand. Genomic Sci.">
        <title>Complete genome sequence of Pirellula staleyi type strain (ATCC 27377).</title>
        <authorList>
            <person name="Clum A."/>
            <person name="Tindall B.J."/>
            <person name="Sikorski J."/>
            <person name="Ivanova N."/>
            <person name="Mavrommatis K."/>
            <person name="Lucas S."/>
            <person name="Glavina del Rio T."/>
            <person name="Nolan M."/>
            <person name="Chen F."/>
            <person name="Tice H."/>
            <person name="Pitluck S."/>
            <person name="Cheng J.F."/>
            <person name="Chertkov O."/>
            <person name="Brettin T."/>
            <person name="Han C."/>
            <person name="Detter J.C."/>
            <person name="Kuske C."/>
            <person name="Bruce D."/>
            <person name="Goodwin L."/>
            <person name="Ovchinikova G."/>
            <person name="Pati A."/>
            <person name="Mikhailova N."/>
            <person name="Chen A."/>
            <person name="Palaniappan K."/>
            <person name="Land M."/>
            <person name="Hauser L."/>
            <person name="Chang Y.J."/>
            <person name="Jeffries C.D."/>
            <person name="Chain P."/>
            <person name="Rohde M."/>
            <person name="Goker M."/>
            <person name="Bristow J."/>
            <person name="Eisen J.A."/>
            <person name="Markowitz V."/>
            <person name="Hugenholtz P."/>
            <person name="Kyrpides N.C."/>
            <person name="Klenk H.P."/>
            <person name="Lapidus A."/>
        </authorList>
    </citation>
    <scope>NUCLEOTIDE SEQUENCE [LARGE SCALE GENOMIC DNA]</scope>
    <source>
        <strain evidence="5">ATCC 27377 / DSM 6068 / ICPB 4128</strain>
    </source>
</reference>
<dbReference type="PANTHER" id="PTHR30486:SF15">
    <property type="entry name" value="TYPE II_IV SECRETION SYSTEM ATPASE"/>
    <property type="match status" value="1"/>
</dbReference>
<dbReference type="InterPro" id="IPR027417">
    <property type="entry name" value="P-loop_NTPase"/>
</dbReference>
<organism evidence="4 5">
    <name type="scientific">Pirellula staleyi (strain ATCC 27377 / DSM 6068 / ICPB 4128)</name>
    <name type="common">Pirella staleyi</name>
    <dbReference type="NCBI Taxonomy" id="530564"/>
    <lineage>
        <taxon>Bacteria</taxon>
        <taxon>Pseudomonadati</taxon>
        <taxon>Planctomycetota</taxon>
        <taxon>Planctomycetia</taxon>
        <taxon>Pirellulales</taxon>
        <taxon>Pirellulaceae</taxon>
        <taxon>Pirellula</taxon>
    </lineage>
</organism>
<dbReference type="STRING" id="530564.Psta_0129"/>
<dbReference type="Proteomes" id="UP000001887">
    <property type="component" value="Chromosome"/>
</dbReference>
<dbReference type="Gene3D" id="3.30.450.380">
    <property type="match status" value="1"/>
</dbReference>
<gene>
    <name evidence="4" type="ordered locus">Psta_0129</name>
</gene>
<dbReference type="KEGG" id="psl:Psta_0129"/>
<evidence type="ECO:0000259" key="3">
    <source>
        <dbReference type="Pfam" id="PF00437"/>
    </source>
</evidence>
<protein>
    <submittedName>
        <fullName evidence="4">Type II secretion system protein E</fullName>
    </submittedName>
</protein>